<sequence>MLSIIEKVLPMLLAHEADSILTKDGDSDHPILFEAAKLWGWEELSLVLRAAIDLRHEPAVGETSDKWPARWKEAVRAQSWEQARGFILNGKDLVLPSIEEKIRWAAPATLAEKYIESIRSSMKEASSKNEKNQTEAAGVPRDCRKEGIKVDIGSPRLFIGALHMMSTRTESPVVNAPPRLAFLLHTST</sequence>
<dbReference type="Proteomes" id="UP000447873">
    <property type="component" value="Unassembled WGS sequence"/>
</dbReference>
<protein>
    <submittedName>
        <fullName evidence="1">Uncharacterized protein</fullName>
    </submittedName>
</protein>
<organism evidence="1 2">
    <name type="scientific">Venturia inaequalis</name>
    <name type="common">Apple scab fungus</name>
    <dbReference type="NCBI Taxonomy" id="5025"/>
    <lineage>
        <taxon>Eukaryota</taxon>
        <taxon>Fungi</taxon>
        <taxon>Dikarya</taxon>
        <taxon>Ascomycota</taxon>
        <taxon>Pezizomycotina</taxon>
        <taxon>Dothideomycetes</taxon>
        <taxon>Pleosporomycetidae</taxon>
        <taxon>Venturiales</taxon>
        <taxon>Venturiaceae</taxon>
        <taxon>Venturia</taxon>
    </lineage>
</organism>
<evidence type="ECO:0000313" key="2">
    <source>
        <dbReference type="Proteomes" id="UP000447873"/>
    </source>
</evidence>
<evidence type="ECO:0000313" key="1">
    <source>
        <dbReference type="EMBL" id="KAE9988072.1"/>
    </source>
</evidence>
<proteinExistence type="predicted"/>
<dbReference type="AlphaFoldDB" id="A0A8H3VIG4"/>
<dbReference type="EMBL" id="WNWS01000011">
    <property type="protein sequence ID" value="KAE9988072.1"/>
    <property type="molecule type" value="Genomic_DNA"/>
</dbReference>
<gene>
    <name evidence="1" type="ORF">EG328_000542</name>
</gene>
<name>A0A8H3VIG4_VENIN</name>
<reference evidence="1 2" key="1">
    <citation type="submission" date="2018-12" db="EMBL/GenBank/DDBJ databases">
        <title>Venturia inaequalis Genome Resource.</title>
        <authorList>
            <person name="Lichtner F.J."/>
        </authorList>
    </citation>
    <scope>NUCLEOTIDE SEQUENCE [LARGE SCALE GENOMIC DNA]</scope>
    <source>
        <strain evidence="1 2">120213</strain>
    </source>
</reference>
<accession>A0A8H3VIG4</accession>
<comment type="caution">
    <text evidence="1">The sequence shown here is derived from an EMBL/GenBank/DDBJ whole genome shotgun (WGS) entry which is preliminary data.</text>
</comment>